<dbReference type="Proteomes" id="UP001552299">
    <property type="component" value="Unassembled WGS sequence"/>
</dbReference>
<sequence>MASMKAERPGSSQIPVGIGSKASEAKPKASSPKSPAAKKAEQKPRAPTKKVQAKVSKAAAKN</sequence>
<proteinExistence type="predicted"/>
<evidence type="ECO:0008006" key="4">
    <source>
        <dbReference type="Google" id="ProtNLM"/>
    </source>
</evidence>
<gene>
    <name evidence="2" type="ORF">M5K25_003346</name>
</gene>
<reference evidence="2 3" key="1">
    <citation type="journal article" date="2024" name="Plant Biotechnol. J.">
        <title>Dendrobium thyrsiflorum genome and its molecular insights into genes involved in important horticultural traits.</title>
        <authorList>
            <person name="Chen B."/>
            <person name="Wang J.Y."/>
            <person name="Zheng P.J."/>
            <person name="Li K.L."/>
            <person name="Liang Y.M."/>
            <person name="Chen X.F."/>
            <person name="Zhang C."/>
            <person name="Zhao X."/>
            <person name="He X."/>
            <person name="Zhang G.Q."/>
            <person name="Liu Z.J."/>
            <person name="Xu Q."/>
        </authorList>
    </citation>
    <scope>NUCLEOTIDE SEQUENCE [LARGE SCALE GENOMIC DNA]</scope>
    <source>
        <strain evidence="2">GZMU011</strain>
    </source>
</reference>
<feature type="region of interest" description="Disordered" evidence="1">
    <location>
        <begin position="1"/>
        <end position="62"/>
    </location>
</feature>
<evidence type="ECO:0000313" key="3">
    <source>
        <dbReference type="Proteomes" id="UP001552299"/>
    </source>
</evidence>
<organism evidence="2 3">
    <name type="scientific">Dendrobium thyrsiflorum</name>
    <name type="common">Pinecone-like raceme dendrobium</name>
    <name type="synonym">Orchid</name>
    <dbReference type="NCBI Taxonomy" id="117978"/>
    <lineage>
        <taxon>Eukaryota</taxon>
        <taxon>Viridiplantae</taxon>
        <taxon>Streptophyta</taxon>
        <taxon>Embryophyta</taxon>
        <taxon>Tracheophyta</taxon>
        <taxon>Spermatophyta</taxon>
        <taxon>Magnoliopsida</taxon>
        <taxon>Liliopsida</taxon>
        <taxon>Asparagales</taxon>
        <taxon>Orchidaceae</taxon>
        <taxon>Epidendroideae</taxon>
        <taxon>Malaxideae</taxon>
        <taxon>Dendrobiinae</taxon>
        <taxon>Dendrobium</taxon>
    </lineage>
</organism>
<evidence type="ECO:0000256" key="1">
    <source>
        <dbReference type="SAM" id="MobiDB-lite"/>
    </source>
</evidence>
<name>A0ABD0VJY5_DENTH</name>
<dbReference type="EMBL" id="JANQDX010000004">
    <property type="protein sequence ID" value="KAL0925040.1"/>
    <property type="molecule type" value="Genomic_DNA"/>
</dbReference>
<dbReference type="AlphaFoldDB" id="A0ABD0VJY5"/>
<protein>
    <recommendedName>
        <fullName evidence="4">Histone H1</fullName>
    </recommendedName>
</protein>
<accession>A0ABD0VJY5</accession>
<feature type="compositionally biased region" description="Low complexity" evidence="1">
    <location>
        <begin position="28"/>
        <end position="37"/>
    </location>
</feature>
<keyword evidence="3" id="KW-1185">Reference proteome</keyword>
<comment type="caution">
    <text evidence="2">The sequence shown here is derived from an EMBL/GenBank/DDBJ whole genome shotgun (WGS) entry which is preliminary data.</text>
</comment>
<evidence type="ECO:0000313" key="2">
    <source>
        <dbReference type="EMBL" id="KAL0925040.1"/>
    </source>
</evidence>
<feature type="compositionally biased region" description="Low complexity" evidence="1">
    <location>
        <begin position="53"/>
        <end position="62"/>
    </location>
</feature>